<name>A0A0S2TDQ5_9GAMM</name>
<dbReference type="InterPro" id="IPR006913">
    <property type="entry name" value="CENP-V/GFA"/>
</dbReference>
<evidence type="ECO:0000256" key="3">
    <source>
        <dbReference type="ARBA" id="ARBA00022833"/>
    </source>
</evidence>
<evidence type="ECO:0000256" key="2">
    <source>
        <dbReference type="ARBA" id="ARBA00022723"/>
    </source>
</evidence>
<dbReference type="PROSITE" id="PS51891">
    <property type="entry name" value="CENP_V_GFA"/>
    <property type="match status" value="1"/>
</dbReference>
<organism evidence="6 7">
    <name type="scientific">Candidatus Tenderia electrophaga</name>
    <dbReference type="NCBI Taxonomy" id="1748243"/>
    <lineage>
        <taxon>Bacteria</taxon>
        <taxon>Pseudomonadati</taxon>
        <taxon>Pseudomonadota</taxon>
        <taxon>Gammaproteobacteria</taxon>
        <taxon>Candidatus Tenderiales</taxon>
        <taxon>Candidatus Tenderiaceae</taxon>
        <taxon>Candidatus Tenderia</taxon>
    </lineage>
</organism>
<evidence type="ECO:0000256" key="1">
    <source>
        <dbReference type="ARBA" id="ARBA00005495"/>
    </source>
</evidence>
<dbReference type="SUPFAM" id="SSF51316">
    <property type="entry name" value="Mss4-like"/>
    <property type="match status" value="1"/>
</dbReference>
<dbReference type="GO" id="GO:0016846">
    <property type="term" value="F:carbon-sulfur lyase activity"/>
    <property type="evidence" value="ECO:0007669"/>
    <property type="project" value="InterPro"/>
</dbReference>
<dbReference type="STRING" id="1748243.Tel_08960"/>
<evidence type="ECO:0000256" key="4">
    <source>
        <dbReference type="ARBA" id="ARBA00023239"/>
    </source>
</evidence>
<dbReference type="Gene3D" id="3.90.1590.10">
    <property type="entry name" value="glutathione-dependent formaldehyde- activating enzyme (gfa)"/>
    <property type="match status" value="1"/>
</dbReference>
<keyword evidence="4" id="KW-0456">Lyase</keyword>
<dbReference type="PANTHER" id="PTHR33337:SF44">
    <property type="entry name" value="DUF636 DOMAIN PROTEIN (AFU_ORTHOLOGUE AFUA_1G09754)"/>
    <property type="match status" value="1"/>
</dbReference>
<dbReference type="Pfam" id="PF04828">
    <property type="entry name" value="GFA"/>
    <property type="match status" value="1"/>
</dbReference>
<dbReference type="PANTHER" id="PTHR33337">
    <property type="entry name" value="GFA DOMAIN-CONTAINING PROTEIN"/>
    <property type="match status" value="1"/>
</dbReference>
<accession>A0A0S2TDQ5</accession>
<evidence type="ECO:0000259" key="5">
    <source>
        <dbReference type="PROSITE" id="PS51891"/>
    </source>
</evidence>
<dbReference type="AlphaFoldDB" id="A0A0S2TDQ5"/>
<dbReference type="GO" id="GO:0046872">
    <property type="term" value="F:metal ion binding"/>
    <property type="evidence" value="ECO:0007669"/>
    <property type="project" value="UniProtKB-KW"/>
</dbReference>
<dbReference type="KEGG" id="tee:Tel_08960"/>
<proteinExistence type="inferred from homology"/>
<keyword evidence="7" id="KW-1185">Reference proteome</keyword>
<dbReference type="InterPro" id="IPR011057">
    <property type="entry name" value="Mss4-like_sf"/>
</dbReference>
<sequence>MHLQGSCHCGSVRFELDSAHPYPYNLCYCSICRKTAGGGGYAINLGGAFDSMKVTGSEHVSVYQAHLQEAHTGVAKQSPGQRHFCSNCGSALWVWDPRWPELVHPFASAIDTELPRPPQRSHMMLASKAPWVQVRAEPQDRRYDGYPEESLAQWHRRLGLEDSVPGD</sequence>
<dbReference type="GO" id="GO:0016740">
    <property type="term" value="F:transferase activity"/>
    <property type="evidence" value="ECO:0007669"/>
    <property type="project" value="UniProtKB-KW"/>
</dbReference>
<comment type="similarity">
    <text evidence="1">Belongs to the Gfa family.</text>
</comment>
<evidence type="ECO:0000313" key="6">
    <source>
        <dbReference type="EMBL" id="ALP53274.1"/>
    </source>
</evidence>
<dbReference type="Proteomes" id="UP000055136">
    <property type="component" value="Chromosome"/>
</dbReference>
<reference evidence="6" key="1">
    <citation type="submission" date="2015-10" db="EMBL/GenBank/DDBJ databases">
        <title>Description of Candidatus Tenderia electrophaga gen. nov, sp. nov., an Uncultivated Electroautotroph from a Biocathode Enrichment.</title>
        <authorList>
            <person name="Eddie B.J."/>
            <person name="Malanoski A.P."/>
            <person name="Wang Z."/>
            <person name="Hall R.J."/>
            <person name="Oh S.D."/>
            <person name="Heiner C."/>
            <person name="Lin B."/>
            <person name="Strycharz-Glaven S.M."/>
        </authorList>
    </citation>
    <scope>NUCLEOTIDE SEQUENCE [LARGE SCALE GENOMIC DNA]</scope>
    <source>
        <strain evidence="6">NRL1</strain>
    </source>
</reference>
<keyword evidence="2" id="KW-0479">Metal-binding</keyword>
<keyword evidence="3" id="KW-0862">Zinc</keyword>
<feature type="domain" description="CENP-V/GFA" evidence="5">
    <location>
        <begin position="3"/>
        <end position="140"/>
    </location>
</feature>
<evidence type="ECO:0000313" key="7">
    <source>
        <dbReference type="Proteomes" id="UP000055136"/>
    </source>
</evidence>
<gene>
    <name evidence="6" type="ORF">Tel_08960</name>
</gene>
<protein>
    <submittedName>
        <fullName evidence="6">Alanine acetyltransferase</fullName>
    </submittedName>
</protein>
<dbReference type="EMBL" id="CP013099">
    <property type="protein sequence ID" value="ALP53274.1"/>
    <property type="molecule type" value="Genomic_DNA"/>
</dbReference>